<evidence type="ECO:0000313" key="2">
    <source>
        <dbReference type="EMBL" id="MBP2387545.1"/>
    </source>
</evidence>
<keyword evidence="3" id="KW-1185">Reference proteome</keyword>
<accession>A0ABS4XGG6</accession>
<dbReference type="EMBL" id="JAGIOF010000001">
    <property type="protein sequence ID" value="MBP2387545.1"/>
    <property type="molecule type" value="Genomic_DNA"/>
</dbReference>
<organism evidence="2 3">
    <name type="scientific">Paeniglutamicibacter kerguelensis</name>
    <dbReference type="NCBI Taxonomy" id="254788"/>
    <lineage>
        <taxon>Bacteria</taxon>
        <taxon>Bacillati</taxon>
        <taxon>Actinomycetota</taxon>
        <taxon>Actinomycetes</taxon>
        <taxon>Micrococcales</taxon>
        <taxon>Micrococcaceae</taxon>
        <taxon>Paeniglutamicibacter</taxon>
    </lineage>
</organism>
<keyword evidence="1" id="KW-0812">Transmembrane</keyword>
<dbReference type="Pfam" id="PF09604">
    <property type="entry name" value="Potass_KdpF"/>
    <property type="match status" value="1"/>
</dbReference>
<dbReference type="InterPro" id="IPR011726">
    <property type="entry name" value="KdpF"/>
</dbReference>
<gene>
    <name evidence="2" type="ORF">JOF47_003056</name>
</gene>
<evidence type="ECO:0000313" key="3">
    <source>
        <dbReference type="Proteomes" id="UP001296993"/>
    </source>
</evidence>
<evidence type="ECO:0000256" key="1">
    <source>
        <dbReference type="SAM" id="Phobius"/>
    </source>
</evidence>
<comment type="caution">
    <text evidence="2">The sequence shown here is derived from an EMBL/GenBank/DDBJ whole genome shotgun (WGS) entry which is preliminary data.</text>
</comment>
<keyword evidence="1" id="KW-0472">Membrane</keyword>
<protein>
    <submittedName>
        <fullName evidence="2">K+-transporting ATPase KdpF subunit</fullName>
    </submittedName>
</protein>
<keyword evidence="1" id="KW-1133">Transmembrane helix</keyword>
<feature type="transmembrane region" description="Helical" evidence="1">
    <location>
        <begin position="6"/>
        <end position="24"/>
    </location>
</feature>
<dbReference type="RefSeq" id="WP_209999870.1">
    <property type="nucleotide sequence ID" value="NZ_BAAAJY010000011.1"/>
</dbReference>
<proteinExistence type="predicted"/>
<reference evidence="2 3" key="1">
    <citation type="submission" date="2021-03" db="EMBL/GenBank/DDBJ databases">
        <title>Sequencing the genomes of 1000 actinobacteria strains.</title>
        <authorList>
            <person name="Klenk H.-P."/>
        </authorList>
    </citation>
    <scope>NUCLEOTIDE SEQUENCE [LARGE SCALE GENOMIC DNA]</scope>
    <source>
        <strain evidence="2 3">DSM 15797</strain>
    </source>
</reference>
<dbReference type="Proteomes" id="UP001296993">
    <property type="component" value="Unassembled WGS sequence"/>
</dbReference>
<sequence>MIIFELVAVALGIAGVAYLLVALLKPERF</sequence>
<name>A0ABS4XGG6_9MICC</name>